<dbReference type="Proteomes" id="UP000030748">
    <property type="component" value="Unassembled WGS sequence"/>
</dbReference>
<keyword evidence="2" id="KW-1015">Disulfide bond</keyword>
<accession>A0A022RR25</accession>
<dbReference type="SMART" id="SM00856">
    <property type="entry name" value="PMEI"/>
    <property type="match status" value="1"/>
</dbReference>
<dbReference type="SUPFAM" id="SSF101148">
    <property type="entry name" value="Plant invertase/pectin methylesterase inhibitor"/>
    <property type="match status" value="1"/>
</dbReference>
<dbReference type="InterPro" id="IPR035513">
    <property type="entry name" value="Invertase/methylesterase_inhib"/>
</dbReference>
<dbReference type="PANTHER" id="PTHR36710">
    <property type="entry name" value="PECTINESTERASE INHIBITOR-LIKE"/>
    <property type="match status" value="1"/>
</dbReference>
<dbReference type="InterPro" id="IPR006501">
    <property type="entry name" value="Pectinesterase_inhib_dom"/>
</dbReference>
<dbReference type="CDD" id="cd15797">
    <property type="entry name" value="PMEI"/>
    <property type="match status" value="1"/>
</dbReference>
<proteinExistence type="inferred from homology"/>
<dbReference type="NCBIfam" id="TIGR01614">
    <property type="entry name" value="PME_inhib"/>
    <property type="match status" value="1"/>
</dbReference>
<dbReference type="AlphaFoldDB" id="A0A022RR25"/>
<evidence type="ECO:0000313" key="6">
    <source>
        <dbReference type="EMBL" id="EYU42514.1"/>
    </source>
</evidence>
<dbReference type="InterPro" id="IPR052421">
    <property type="entry name" value="PCW_Enzyme_Inhibitor"/>
</dbReference>
<dbReference type="Gene3D" id="1.20.140.40">
    <property type="entry name" value="Invertase/pectin methylesterase inhibitor family protein"/>
    <property type="match status" value="1"/>
</dbReference>
<name>A0A022RR25_ERYGU</name>
<comment type="similarity">
    <text evidence="3">Belongs to the PMEI family.</text>
</comment>
<evidence type="ECO:0000313" key="5">
    <source>
        <dbReference type="EMBL" id="EYU42512.1"/>
    </source>
</evidence>
<gene>
    <name evidence="6" type="ORF">MIMGU_mgv11b019600mg</name>
    <name evidence="5" type="ORF">MIMGU_mgv11b022471mg</name>
</gene>
<feature type="domain" description="Pectinesterase inhibitor" evidence="4">
    <location>
        <begin position="1"/>
        <end position="137"/>
    </location>
</feature>
<evidence type="ECO:0000256" key="1">
    <source>
        <dbReference type="ARBA" id="ARBA00022729"/>
    </source>
</evidence>
<evidence type="ECO:0000256" key="3">
    <source>
        <dbReference type="ARBA" id="ARBA00038471"/>
    </source>
</evidence>
<dbReference type="InterPro" id="IPR034086">
    <property type="entry name" value="PMEI_plant"/>
</dbReference>
<dbReference type="Pfam" id="PF04043">
    <property type="entry name" value="PMEI"/>
    <property type="match status" value="1"/>
</dbReference>
<dbReference type="EMBL" id="KI630286">
    <property type="protein sequence ID" value="EYU42512.1"/>
    <property type="molecule type" value="Genomic_DNA"/>
</dbReference>
<keyword evidence="7" id="KW-1185">Reference proteome</keyword>
<dbReference type="GO" id="GO:0046910">
    <property type="term" value="F:pectinesterase inhibitor activity"/>
    <property type="evidence" value="ECO:0007669"/>
    <property type="project" value="InterPro"/>
</dbReference>
<sequence length="143" mass="15903">MDDICRQTKNPSLCIAAMNTDPRSRTAALPQLAQITIDTAENTAGQTKIKIHRFVMSEKNPGNRNLYIQCEDLYVDALAALDIAPEDLQQRRYVDLKMKMGLARSGVDRCEAVFMQASPFRKENDFVGILADAVAIMATTLSH</sequence>
<reference evidence="6 7" key="1">
    <citation type="journal article" date="2013" name="Proc. Natl. Acad. Sci. U.S.A.">
        <title>Fine-scale variation in meiotic recombination in Mimulus inferred from population shotgun sequencing.</title>
        <authorList>
            <person name="Hellsten U."/>
            <person name="Wright K.M."/>
            <person name="Jenkins J."/>
            <person name="Shu S."/>
            <person name="Yuan Y."/>
            <person name="Wessler S.R."/>
            <person name="Schmutz J."/>
            <person name="Willis J.H."/>
            <person name="Rokhsar D.S."/>
        </authorList>
    </citation>
    <scope>NUCLEOTIDE SEQUENCE [LARGE SCALE GENOMIC DNA]</scope>
    <source>
        <strain evidence="7">cv. DUN x IM62</strain>
    </source>
</reference>
<dbReference type="PANTHER" id="PTHR36710:SF8">
    <property type="entry name" value="PECTINESTERASE INHIBITOR-LIKE"/>
    <property type="match status" value="1"/>
</dbReference>
<protein>
    <recommendedName>
        <fullName evidence="4">Pectinesterase inhibitor domain-containing protein</fullName>
    </recommendedName>
</protein>
<evidence type="ECO:0000256" key="2">
    <source>
        <dbReference type="ARBA" id="ARBA00023157"/>
    </source>
</evidence>
<keyword evidence="1" id="KW-0732">Signal</keyword>
<evidence type="ECO:0000313" key="7">
    <source>
        <dbReference type="Proteomes" id="UP000030748"/>
    </source>
</evidence>
<organism evidence="6 7">
    <name type="scientific">Erythranthe guttata</name>
    <name type="common">Yellow monkey flower</name>
    <name type="synonym">Mimulus guttatus</name>
    <dbReference type="NCBI Taxonomy" id="4155"/>
    <lineage>
        <taxon>Eukaryota</taxon>
        <taxon>Viridiplantae</taxon>
        <taxon>Streptophyta</taxon>
        <taxon>Embryophyta</taxon>
        <taxon>Tracheophyta</taxon>
        <taxon>Spermatophyta</taxon>
        <taxon>Magnoliopsida</taxon>
        <taxon>eudicotyledons</taxon>
        <taxon>Gunneridae</taxon>
        <taxon>Pentapetalae</taxon>
        <taxon>asterids</taxon>
        <taxon>lamiids</taxon>
        <taxon>Lamiales</taxon>
        <taxon>Phrymaceae</taxon>
        <taxon>Erythranthe</taxon>
    </lineage>
</organism>
<evidence type="ECO:0000259" key="4">
    <source>
        <dbReference type="SMART" id="SM00856"/>
    </source>
</evidence>
<dbReference type="EMBL" id="KI630286">
    <property type="protein sequence ID" value="EYU42514.1"/>
    <property type="molecule type" value="Genomic_DNA"/>
</dbReference>